<dbReference type="GeneID" id="24608077"/>
<sequence length="120" mass="13654">MAKYNTQDVIKAKDLRDAVNYAVTQQLPDEQSEKRIKRTAKQTVTVADVIAIVGQLTGQYGQVIMQLQDRTQIQEFVLLELGATEETFEKAKEKYTAALEKHREEILAAQKQLAEEKESK</sequence>
<keyword evidence="1" id="KW-0175">Coiled coil</keyword>
<dbReference type="EMBL" id="KM236246">
    <property type="protein sequence ID" value="AIW03500.1"/>
    <property type="molecule type" value="Genomic_DNA"/>
</dbReference>
<dbReference type="Proteomes" id="UP000030207">
    <property type="component" value="Segment"/>
</dbReference>
<feature type="coiled-coil region" evidence="1">
    <location>
        <begin position="85"/>
        <end position="119"/>
    </location>
</feature>
<gene>
    <name evidence="2" type="ORF">CPT_Moonbeam102</name>
</gene>
<dbReference type="OrthoDB" id="34270at10239"/>
<evidence type="ECO:0000313" key="3">
    <source>
        <dbReference type="Proteomes" id="UP000030207"/>
    </source>
</evidence>
<proteinExistence type="predicted"/>
<dbReference type="KEGG" id="vg:24608077"/>
<protein>
    <submittedName>
        <fullName evidence="2">Uncharacterized protein</fullName>
    </submittedName>
</protein>
<organism evidence="2 3">
    <name type="scientific">Bacillus phage Moonbeam</name>
    <dbReference type="NCBI Taxonomy" id="1540091"/>
    <lineage>
        <taxon>Viruses</taxon>
        <taxon>Duplodnaviria</taxon>
        <taxon>Heunggongvirae</taxon>
        <taxon>Uroviricota</taxon>
        <taxon>Caudoviricetes</taxon>
        <taxon>Herelleviridae</taxon>
        <taxon>Bastillevirinae</taxon>
        <taxon>Moonbeamvirus</taxon>
        <taxon>Moonbeamvirus moonbeam</taxon>
    </lineage>
</organism>
<reference evidence="2 3" key="1">
    <citation type="submission" date="2014-07" db="EMBL/GenBank/DDBJ databases">
        <title>Complete Genome of Bacillus megaterium Myophage Moonbeam.</title>
        <authorList>
            <person name="Cadungog J.N."/>
            <person name="Khatemi B.E."/>
            <person name="Hernandez A.C."/>
            <person name="Everett G.F.K."/>
        </authorList>
    </citation>
    <scope>NUCLEOTIDE SEQUENCE [LARGE SCALE GENOMIC DNA]</scope>
</reference>
<dbReference type="RefSeq" id="YP_009151665.1">
    <property type="nucleotide sequence ID" value="NC_027374.1"/>
</dbReference>
<keyword evidence="3" id="KW-1185">Reference proteome</keyword>
<name>A0A0A0RN61_9CAUD</name>
<evidence type="ECO:0000256" key="1">
    <source>
        <dbReference type="SAM" id="Coils"/>
    </source>
</evidence>
<accession>A0A0A0RN61</accession>
<evidence type="ECO:0000313" key="2">
    <source>
        <dbReference type="EMBL" id="AIW03500.1"/>
    </source>
</evidence>